<organism evidence="1 2">
    <name type="scientific">Salibacterium lacus</name>
    <dbReference type="NCBI Taxonomy" id="1898109"/>
    <lineage>
        <taxon>Bacteria</taxon>
        <taxon>Bacillati</taxon>
        <taxon>Bacillota</taxon>
        <taxon>Bacilli</taxon>
        <taxon>Bacillales</taxon>
        <taxon>Bacillaceae</taxon>
    </lineage>
</organism>
<comment type="caution">
    <text evidence="1">The sequence shown here is derived from an EMBL/GenBank/DDBJ whole genome shotgun (WGS) entry which is preliminary data.</text>
</comment>
<evidence type="ECO:0000313" key="1">
    <source>
        <dbReference type="EMBL" id="MFD2706979.1"/>
    </source>
</evidence>
<accession>A0ABW5T6F9</accession>
<keyword evidence="2" id="KW-1185">Reference proteome</keyword>
<dbReference type="Proteomes" id="UP001597520">
    <property type="component" value="Unassembled WGS sequence"/>
</dbReference>
<dbReference type="RefSeq" id="WP_380714302.1">
    <property type="nucleotide sequence ID" value="NZ_JBHUML010000006.1"/>
</dbReference>
<name>A0ABW5T6F9_9BACI</name>
<dbReference type="Pfam" id="PF07799">
    <property type="entry name" value="DUF1643"/>
    <property type="match status" value="1"/>
</dbReference>
<protein>
    <submittedName>
        <fullName evidence="1">DUF1643 domain-containing protein</fullName>
    </submittedName>
</protein>
<dbReference type="EMBL" id="JBHUML010000006">
    <property type="protein sequence ID" value="MFD2706979.1"/>
    <property type="molecule type" value="Genomic_DNA"/>
</dbReference>
<reference evidence="2" key="1">
    <citation type="journal article" date="2019" name="Int. J. Syst. Evol. Microbiol.">
        <title>The Global Catalogue of Microorganisms (GCM) 10K type strain sequencing project: providing services to taxonomists for standard genome sequencing and annotation.</title>
        <authorList>
            <consortium name="The Broad Institute Genomics Platform"/>
            <consortium name="The Broad Institute Genome Sequencing Center for Infectious Disease"/>
            <person name="Wu L."/>
            <person name="Ma J."/>
        </authorList>
    </citation>
    <scope>NUCLEOTIDE SEQUENCE [LARGE SCALE GENOMIC DNA]</scope>
    <source>
        <strain evidence="2">KCTC 33792</strain>
    </source>
</reference>
<evidence type="ECO:0000313" key="2">
    <source>
        <dbReference type="Proteomes" id="UP001597520"/>
    </source>
</evidence>
<proteinExistence type="predicted"/>
<sequence>MKKIYFSHYVDEKNIHMNPEVFEERDEQGFLHRFSLTIPFHHKNNDRQAVVIMKNPSNAGILDDEGFKTSDDTLYRILDYLYKQPDCDIGKVTIVNLYTMVNGTASYLKEYIGTPEELEYRKQNDEVISQILADCDSSRDLLLAGWGNYQPLLESAYKRRIRDVLHLIGDKPLYRVGPMVNNQKYPGHGKYWYDYEPLLPYPSTGVR</sequence>
<dbReference type="InterPro" id="IPR012441">
    <property type="entry name" value="DUF1643"/>
</dbReference>
<gene>
    <name evidence="1" type="ORF">ACFSUB_16090</name>
</gene>